<dbReference type="Proteomes" id="UP000586918">
    <property type="component" value="Unassembled WGS sequence"/>
</dbReference>
<dbReference type="SUPFAM" id="SSF52343">
    <property type="entry name" value="Ferredoxin reductase-like, C-terminal NADP-linked domain"/>
    <property type="match status" value="1"/>
</dbReference>
<dbReference type="InterPro" id="IPR001041">
    <property type="entry name" value="2Fe-2S_ferredoxin-type"/>
</dbReference>
<gene>
    <name evidence="10" type="ORF">HF519_21135</name>
</gene>
<dbReference type="SUPFAM" id="SSF63380">
    <property type="entry name" value="Riboflavin synthase domain-like"/>
    <property type="match status" value="1"/>
</dbReference>
<reference evidence="10 11" key="1">
    <citation type="submission" date="2020-04" db="EMBL/GenBank/DDBJ databases">
        <authorList>
            <person name="Klaysubun C."/>
            <person name="Duangmal K."/>
            <person name="Lipun K."/>
        </authorList>
    </citation>
    <scope>NUCLEOTIDE SEQUENCE [LARGE SCALE GENOMIC DNA]</scope>
    <source>
        <strain evidence="10 11">DSM 45300</strain>
    </source>
</reference>
<dbReference type="PRINTS" id="PR00409">
    <property type="entry name" value="PHDIOXRDTASE"/>
</dbReference>
<keyword evidence="4" id="KW-0479">Metal-binding</keyword>
<feature type="domain" description="2Fe-2S ferredoxin-type" evidence="8">
    <location>
        <begin position="231"/>
        <end position="316"/>
    </location>
</feature>
<keyword evidence="7" id="KW-0411">Iron-sulfur</keyword>
<dbReference type="Gene3D" id="3.40.50.80">
    <property type="entry name" value="Nucleotide-binding domain of ferredoxin-NADP reductase (FNR) module"/>
    <property type="match status" value="1"/>
</dbReference>
<evidence type="ECO:0000256" key="6">
    <source>
        <dbReference type="ARBA" id="ARBA00023004"/>
    </source>
</evidence>
<dbReference type="CDD" id="cd06185">
    <property type="entry name" value="PDR_like"/>
    <property type="match status" value="1"/>
</dbReference>
<dbReference type="InterPro" id="IPR006058">
    <property type="entry name" value="2Fe2S_fd_BS"/>
</dbReference>
<keyword evidence="5" id="KW-0560">Oxidoreductase</keyword>
<dbReference type="PROSITE" id="PS51085">
    <property type="entry name" value="2FE2S_FER_2"/>
    <property type="match status" value="1"/>
</dbReference>
<dbReference type="InterPro" id="IPR017927">
    <property type="entry name" value="FAD-bd_FR_type"/>
</dbReference>
<dbReference type="InterPro" id="IPR039261">
    <property type="entry name" value="FNR_nucleotide-bd"/>
</dbReference>
<comment type="cofactor">
    <cofactor evidence="1">
        <name>FAD</name>
        <dbReference type="ChEBI" id="CHEBI:57692"/>
    </cofactor>
</comment>
<keyword evidence="11" id="KW-1185">Reference proteome</keyword>
<evidence type="ECO:0000313" key="11">
    <source>
        <dbReference type="Proteomes" id="UP000586918"/>
    </source>
</evidence>
<dbReference type="AlphaFoldDB" id="A0A848DNB1"/>
<dbReference type="PANTHER" id="PTHR47354:SF1">
    <property type="entry name" value="CARNITINE MONOOXYGENASE REDUCTASE SUBUNIT"/>
    <property type="match status" value="1"/>
</dbReference>
<dbReference type="PROSITE" id="PS00197">
    <property type="entry name" value="2FE2S_FER_1"/>
    <property type="match status" value="1"/>
</dbReference>
<dbReference type="Gene3D" id="2.40.30.10">
    <property type="entry name" value="Translation factors"/>
    <property type="match status" value="1"/>
</dbReference>
<evidence type="ECO:0000256" key="7">
    <source>
        <dbReference type="ARBA" id="ARBA00023014"/>
    </source>
</evidence>
<dbReference type="InterPro" id="IPR001433">
    <property type="entry name" value="OxRdtase_FAD/NAD-bd"/>
</dbReference>
<dbReference type="RefSeq" id="WP_169414730.1">
    <property type="nucleotide sequence ID" value="NZ_JAAXKZ010000092.1"/>
</dbReference>
<protein>
    <submittedName>
        <fullName evidence="10">Oxidoreductase</fullName>
    </submittedName>
</protein>
<dbReference type="PANTHER" id="PTHR47354">
    <property type="entry name" value="NADH OXIDOREDUCTASE HCR"/>
    <property type="match status" value="1"/>
</dbReference>
<dbReference type="InterPro" id="IPR036010">
    <property type="entry name" value="2Fe-2S_ferredoxin-like_sf"/>
</dbReference>
<keyword evidence="3" id="KW-0001">2Fe-2S</keyword>
<dbReference type="SUPFAM" id="SSF54292">
    <property type="entry name" value="2Fe-2S ferredoxin-like"/>
    <property type="match status" value="1"/>
</dbReference>
<comment type="caution">
    <text evidence="10">The sequence shown here is derived from an EMBL/GenBank/DDBJ whole genome shotgun (WGS) entry which is preliminary data.</text>
</comment>
<sequence>MEQPRQVLVQQMTVEADGVLSLVLVDPVGAELPAWQPGAHLDLLLADGLVRQYSLCGDPGDRRRYRVAVLREPQSRGGSERVHTVLRPGALVDIKGPRNHFRLEPSPRYLFIAGGIGITPILPMVAAAAASGADWSLLYGGRAAASMAFREGLARHGDRVRMVPEDVHGRLDLDAVLGTPRPDTLVYCCGPESLIAAVEKRCTSWPADALRVERFAAPEEPVRDPADESGVEIVLRRSDRSLRVPAERSILEVLLEGGIDVMNDCQEGICGSCETKVLEGEVDHRDHVLTAKEQASNTCMMVCVSRARSGRLVLDL</sequence>
<keyword evidence="2" id="KW-0285">Flavoprotein</keyword>
<dbReference type="Pfam" id="PF00111">
    <property type="entry name" value="Fer2"/>
    <property type="match status" value="1"/>
</dbReference>
<name>A0A848DNB1_9PSEU</name>
<dbReference type="Pfam" id="PF00175">
    <property type="entry name" value="NAD_binding_1"/>
    <property type="match status" value="1"/>
</dbReference>
<evidence type="ECO:0000256" key="1">
    <source>
        <dbReference type="ARBA" id="ARBA00001974"/>
    </source>
</evidence>
<dbReference type="GO" id="GO:0016491">
    <property type="term" value="F:oxidoreductase activity"/>
    <property type="evidence" value="ECO:0007669"/>
    <property type="project" value="UniProtKB-KW"/>
</dbReference>
<dbReference type="EMBL" id="JAAXKZ010000092">
    <property type="protein sequence ID" value="NMH94035.1"/>
    <property type="molecule type" value="Genomic_DNA"/>
</dbReference>
<dbReference type="CDD" id="cd00207">
    <property type="entry name" value="fer2"/>
    <property type="match status" value="1"/>
</dbReference>
<evidence type="ECO:0000256" key="2">
    <source>
        <dbReference type="ARBA" id="ARBA00022630"/>
    </source>
</evidence>
<dbReference type="Gene3D" id="3.10.20.30">
    <property type="match status" value="1"/>
</dbReference>
<dbReference type="GO" id="GO:0051537">
    <property type="term" value="F:2 iron, 2 sulfur cluster binding"/>
    <property type="evidence" value="ECO:0007669"/>
    <property type="project" value="UniProtKB-KW"/>
</dbReference>
<dbReference type="InterPro" id="IPR050415">
    <property type="entry name" value="MRET"/>
</dbReference>
<evidence type="ECO:0000259" key="9">
    <source>
        <dbReference type="PROSITE" id="PS51384"/>
    </source>
</evidence>
<dbReference type="PROSITE" id="PS51384">
    <property type="entry name" value="FAD_FR"/>
    <property type="match status" value="1"/>
</dbReference>
<feature type="domain" description="FAD-binding FR-type" evidence="9">
    <location>
        <begin position="2"/>
        <end position="104"/>
    </location>
</feature>
<dbReference type="InterPro" id="IPR017938">
    <property type="entry name" value="Riboflavin_synthase-like_b-brl"/>
</dbReference>
<evidence type="ECO:0000313" key="10">
    <source>
        <dbReference type="EMBL" id="NMH94035.1"/>
    </source>
</evidence>
<dbReference type="InterPro" id="IPR012675">
    <property type="entry name" value="Beta-grasp_dom_sf"/>
</dbReference>
<evidence type="ECO:0000259" key="8">
    <source>
        <dbReference type="PROSITE" id="PS51085"/>
    </source>
</evidence>
<accession>A0A848DNB1</accession>
<keyword evidence="6" id="KW-0408">Iron</keyword>
<dbReference type="GO" id="GO:0046872">
    <property type="term" value="F:metal ion binding"/>
    <property type="evidence" value="ECO:0007669"/>
    <property type="project" value="UniProtKB-KW"/>
</dbReference>
<proteinExistence type="predicted"/>
<evidence type="ECO:0000256" key="3">
    <source>
        <dbReference type="ARBA" id="ARBA00022714"/>
    </source>
</evidence>
<evidence type="ECO:0000256" key="5">
    <source>
        <dbReference type="ARBA" id="ARBA00023002"/>
    </source>
</evidence>
<organism evidence="10 11">
    <name type="scientific">Pseudonocardia bannensis</name>
    <dbReference type="NCBI Taxonomy" id="630973"/>
    <lineage>
        <taxon>Bacteria</taxon>
        <taxon>Bacillati</taxon>
        <taxon>Actinomycetota</taxon>
        <taxon>Actinomycetes</taxon>
        <taxon>Pseudonocardiales</taxon>
        <taxon>Pseudonocardiaceae</taxon>
        <taxon>Pseudonocardia</taxon>
    </lineage>
</organism>
<evidence type="ECO:0000256" key="4">
    <source>
        <dbReference type="ARBA" id="ARBA00022723"/>
    </source>
</evidence>